<protein>
    <recommendedName>
        <fullName evidence="4">Thioredoxin domain-containing protein</fullName>
    </recommendedName>
</protein>
<dbReference type="InterPro" id="IPR036249">
    <property type="entry name" value="Thioredoxin-like_sf"/>
</dbReference>
<dbReference type="Proteomes" id="UP000216885">
    <property type="component" value="Unassembled WGS sequence"/>
</dbReference>
<proteinExistence type="predicted"/>
<sequence>MRVAQVTPTAPAKKRSLIPLVLVFLCTLAPILAAFVMYNNPQWWPEGSSNYGTLIEPQRPMPSASELQLTTLEGKPFDLQSLKGKWLLLSVDEAACPESCARKLFITRNSHASQGKNVDRLARVWFITDDGDVPAKVLEAYQGTIMVRARPEQLARFLVARGAGASTTPTSGQPSDSPVPSLSNSSLSGQSTSSAPSDLLGPIWVIDPLGNLMLQFPPEADGVKVRKDISKLIYSSRIG</sequence>
<keyword evidence="3" id="KW-1185">Reference proteome</keyword>
<comment type="caution">
    <text evidence="2">The sequence shown here is derived from an EMBL/GenBank/DDBJ whole genome shotgun (WGS) entry which is preliminary data.</text>
</comment>
<evidence type="ECO:0000313" key="3">
    <source>
        <dbReference type="Proteomes" id="UP000216885"/>
    </source>
</evidence>
<dbReference type="SUPFAM" id="SSF52833">
    <property type="entry name" value="Thioredoxin-like"/>
    <property type="match status" value="1"/>
</dbReference>
<dbReference type="AlphaFoldDB" id="A0A261V3I7"/>
<dbReference type="OrthoDB" id="9180342at2"/>
<feature type="region of interest" description="Disordered" evidence="1">
    <location>
        <begin position="165"/>
        <end position="195"/>
    </location>
</feature>
<dbReference type="Gene3D" id="3.40.30.10">
    <property type="entry name" value="Glutaredoxin"/>
    <property type="match status" value="1"/>
</dbReference>
<evidence type="ECO:0000313" key="2">
    <source>
        <dbReference type="EMBL" id="OZI67733.1"/>
    </source>
</evidence>
<feature type="compositionally biased region" description="Low complexity" evidence="1">
    <location>
        <begin position="174"/>
        <end position="195"/>
    </location>
</feature>
<organism evidence="2 3">
    <name type="scientific">Bordetella genomosp. 4</name>
    <dbReference type="NCBI Taxonomy" id="463044"/>
    <lineage>
        <taxon>Bacteria</taxon>
        <taxon>Pseudomonadati</taxon>
        <taxon>Pseudomonadota</taxon>
        <taxon>Betaproteobacteria</taxon>
        <taxon>Burkholderiales</taxon>
        <taxon>Alcaligenaceae</taxon>
        <taxon>Bordetella</taxon>
    </lineage>
</organism>
<name>A0A261V3I7_9BORD</name>
<accession>A0A261V3I7</accession>
<dbReference type="RefSeq" id="WP_094819490.1">
    <property type="nucleotide sequence ID" value="NZ_NEVO01000001.1"/>
</dbReference>
<reference evidence="2 3" key="1">
    <citation type="submission" date="2017-05" db="EMBL/GenBank/DDBJ databases">
        <title>Complete and WGS of Bordetella genogroups.</title>
        <authorList>
            <person name="Spilker T."/>
            <person name="LiPuma J."/>
        </authorList>
    </citation>
    <scope>NUCLEOTIDE SEQUENCE [LARGE SCALE GENOMIC DNA]</scope>
    <source>
        <strain evidence="2 3">AU9919</strain>
    </source>
</reference>
<evidence type="ECO:0008006" key="4">
    <source>
        <dbReference type="Google" id="ProtNLM"/>
    </source>
</evidence>
<gene>
    <name evidence="2" type="ORF">CAL20_01445</name>
</gene>
<dbReference type="EMBL" id="NEVQ01000001">
    <property type="protein sequence ID" value="OZI67733.1"/>
    <property type="molecule type" value="Genomic_DNA"/>
</dbReference>
<evidence type="ECO:0000256" key="1">
    <source>
        <dbReference type="SAM" id="MobiDB-lite"/>
    </source>
</evidence>